<dbReference type="InterPro" id="IPR036191">
    <property type="entry name" value="RRF_sf"/>
</dbReference>
<evidence type="ECO:0000256" key="2">
    <source>
        <dbReference type="ARBA" id="ARBA00005912"/>
    </source>
</evidence>
<dbReference type="GO" id="GO:0005737">
    <property type="term" value="C:cytoplasm"/>
    <property type="evidence" value="ECO:0007669"/>
    <property type="project" value="UniProtKB-SubCell"/>
</dbReference>
<proteinExistence type="inferred from homology"/>
<organism evidence="8 9">
    <name type="scientific">Sphingobacterium wenxiniae</name>
    <dbReference type="NCBI Taxonomy" id="683125"/>
    <lineage>
        <taxon>Bacteria</taxon>
        <taxon>Pseudomonadati</taxon>
        <taxon>Bacteroidota</taxon>
        <taxon>Sphingobacteriia</taxon>
        <taxon>Sphingobacteriales</taxon>
        <taxon>Sphingobacteriaceae</taxon>
        <taxon>Sphingobacterium</taxon>
    </lineage>
</organism>
<dbReference type="RefSeq" id="WP_093365919.1">
    <property type="nucleotide sequence ID" value="NZ_FOZZ01000007.1"/>
</dbReference>
<name>A0A1I6TWT6_9SPHI</name>
<sequence>MNELISLELDDCKESMAKAVTHTESELTKIRAGKASPSMLDGISVDYYGSMTPLSQVSNINTTDARTIVVQPWERTLIGTIEKAIIDSNIGLNPQNDGSIIRLAVPPLTEERRRDLVKKVKEEAEKGRVAIRNIRKDTNEGIKKLKNDGASEDEIKTGEAEVQKLTDAYIVKVDQLAELKEKDIMTV</sequence>
<dbReference type="AlphaFoldDB" id="A0A1I6TWT6"/>
<reference evidence="8 9" key="1">
    <citation type="submission" date="2016-10" db="EMBL/GenBank/DDBJ databases">
        <authorList>
            <person name="de Groot N.N."/>
        </authorList>
    </citation>
    <scope>NUCLEOTIDE SEQUENCE [LARGE SCALE GENOMIC DNA]</scope>
    <source>
        <strain evidence="8 9">DSM 22789</strain>
    </source>
</reference>
<evidence type="ECO:0000256" key="1">
    <source>
        <dbReference type="ARBA" id="ARBA00004496"/>
    </source>
</evidence>
<dbReference type="PANTHER" id="PTHR20982:SF3">
    <property type="entry name" value="MITOCHONDRIAL RIBOSOME RECYCLING FACTOR PSEUDO 1"/>
    <property type="match status" value="1"/>
</dbReference>
<comment type="function">
    <text evidence="5 6">Responsible for the release of ribosomes from messenger RNA at the termination of protein biosynthesis. May increase the efficiency of translation by recycling ribosomes from one round of translation to another.</text>
</comment>
<keyword evidence="9" id="KW-1185">Reference proteome</keyword>
<dbReference type="PANTHER" id="PTHR20982">
    <property type="entry name" value="RIBOSOME RECYCLING FACTOR"/>
    <property type="match status" value="1"/>
</dbReference>
<evidence type="ECO:0000259" key="7">
    <source>
        <dbReference type="Pfam" id="PF01765"/>
    </source>
</evidence>
<gene>
    <name evidence="6" type="primary">frr</name>
    <name evidence="8" type="ORF">SAMN05660206_10790</name>
</gene>
<dbReference type="NCBIfam" id="TIGR00496">
    <property type="entry name" value="frr"/>
    <property type="match status" value="1"/>
</dbReference>
<dbReference type="Gene3D" id="3.30.1360.40">
    <property type="match status" value="1"/>
</dbReference>
<dbReference type="InterPro" id="IPR023584">
    <property type="entry name" value="Ribosome_recyc_fac_dom"/>
</dbReference>
<evidence type="ECO:0000256" key="4">
    <source>
        <dbReference type="ARBA" id="ARBA00022917"/>
    </source>
</evidence>
<dbReference type="Pfam" id="PF01765">
    <property type="entry name" value="RRF"/>
    <property type="match status" value="1"/>
</dbReference>
<dbReference type="HAMAP" id="MF_00040">
    <property type="entry name" value="RRF"/>
    <property type="match status" value="1"/>
</dbReference>
<dbReference type="EMBL" id="FOZZ01000007">
    <property type="protein sequence ID" value="SFS93487.1"/>
    <property type="molecule type" value="Genomic_DNA"/>
</dbReference>
<keyword evidence="3 6" id="KW-0963">Cytoplasm</keyword>
<dbReference type="Gene3D" id="1.10.132.20">
    <property type="entry name" value="Ribosome-recycling factor"/>
    <property type="match status" value="1"/>
</dbReference>
<dbReference type="GO" id="GO:0043023">
    <property type="term" value="F:ribosomal large subunit binding"/>
    <property type="evidence" value="ECO:0007669"/>
    <property type="project" value="TreeGrafter"/>
</dbReference>
<keyword evidence="4 6" id="KW-0648">Protein biosynthesis</keyword>
<evidence type="ECO:0000256" key="3">
    <source>
        <dbReference type="ARBA" id="ARBA00022490"/>
    </source>
</evidence>
<dbReference type="GO" id="GO:0006415">
    <property type="term" value="P:translational termination"/>
    <property type="evidence" value="ECO:0007669"/>
    <property type="project" value="UniProtKB-UniRule"/>
</dbReference>
<evidence type="ECO:0000256" key="6">
    <source>
        <dbReference type="HAMAP-Rule" id="MF_00040"/>
    </source>
</evidence>
<dbReference type="STRING" id="683125.SAMN05660206_10790"/>
<dbReference type="FunFam" id="1.10.132.20:FF:000001">
    <property type="entry name" value="Ribosome-recycling factor"/>
    <property type="match status" value="1"/>
</dbReference>
<dbReference type="OrthoDB" id="9804006at2"/>
<dbReference type="Proteomes" id="UP000198785">
    <property type="component" value="Unassembled WGS sequence"/>
</dbReference>
<dbReference type="CDD" id="cd00520">
    <property type="entry name" value="RRF"/>
    <property type="match status" value="1"/>
</dbReference>
<dbReference type="FunFam" id="3.30.1360.40:FF:000001">
    <property type="entry name" value="Ribosome-recycling factor"/>
    <property type="match status" value="1"/>
</dbReference>
<accession>A0A1I6TWT6</accession>
<comment type="subcellular location">
    <subcellularLocation>
        <location evidence="1 6">Cytoplasm</location>
    </subcellularLocation>
</comment>
<comment type="similarity">
    <text evidence="2 6">Belongs to the RRF family.</text>
</comment>
<evidence type="ECO:0000313" key="9">
    <source>
        <dbReference type="Proteomes" id="UP000198785"/>
    </source>
</evidence>
<protein>
    <recommendedName>
        <fullName evidence="6">Ribosome-recycling factor</fullName>
        <shortName evidence="6">RRF</shortName>
    </recommendedName>
    <alternativeName>
        <fullName evidence="6">Ribosome-releasing factor</fullName>
    </alternativeName>
</protein>
<evidence type="ECO:0000256" key="5">
    <source>
        <dbReference type="ARBA" id="ARBA00025050"/>
    </source>
</evidence>
<feature type="domain" description="Ribosome recycling factor" evidence="7">
    <location>
        <begin position="24"/>
        <end position="185"/>
    </location>
</feature>
<dbReference type="InterPro" id="IPR002661">
    <property type="entry name" value="Ribosome_recyc_fac"/>
</dbReference>
<dbReference type="SUPFAM" id="SSF55194">
    <property type="entry name" value="Ribosome recycling factor, RRF"/>
    <property type="match status" value="1"/>
</dbReference>
<evidence type="ECO:0000313" key="8">
    <source>
        <dbReference type="EMBL" id="SFS93487.1"/>
    </source>
</evidence>